<organism evidence="13 14">
    <name type="scientific">Sorlinia euscelidii</name>
    <dbReference type="NCBI Taxonomy" id="3081148"/>
    <lineage>
        <taxon>Bacteria</taxon>
        <taxon>Pseudomonadati</taxon>
        <taxon>Pseudomonadota</taxon>
        <taxon>Alphaproteobacteria</taxon>
        <taxon>Acetobacterales</taxon>
        <taxon>Acetobacteraceae</taxon>
        <taxon>Sorlinia</taxon>
    </lineage>
</organism>
<dbReference type="InterPro" id="IPR016204">
    <property type="entry name" value="HDH"/>
</dbReference>
<dbReference type="PANTHER" id="PTHR43331">
    <property type="entry name" value="HOMOSERINE DEHYDROGENASE"/>
    <property type="match status" value="1"/>
</dbReference>
<keyword evidence="8" id="KW-0521">NADP</keyword>
<comment type="pathway">
    <text evidence="2">Amino-acid biosynthesis; L-methionine biosynthesis via de novo pathway; L-homoserine from L-aspartate: step 3/3.</text>
</comment>
<keyword evidence="6" id="KW-0028">Amino-acid biosynthesis</keyword>
<keyword evidence="9" id="KW-0560">Oxidoreductase</keyword>
<proteinExistence type="inferred from homology"/>
<keyword evidence="14" id="KW-1185">Reference proteome</keyword>
<dbReference type="PROSITE" id="PS01042">
    <property type="entry name" value="HOMOSER_DHGENASE"/>
    <property type="match status" value="1"/>
</dbReference>
<dbReference type="NCBIfam" id="NF004976">
    <property type="entry name" value="PRK06349.1"/>
    <property type="match status" value="1"/>
</dbReference>
<evidence type="ECO:0000256" key="11">
    <source>
        <dbReference type="RuleBase" id="RU004171"/>
    </source>
</evidence>
<dbReference type="Gene3D" id="3.30.70.260">
    <property type="match status" value="1"/>
</dbReference>
<dbReference type="EMBL" id="JAWJZY010000002">
    <property type="protein sequence ID" value="MEE8658173.1"/>
    <property type="molecule type" value="Genomic_DNA"/>
</dbReference>
<evidence type="ECO:0000256" key="8">
    <source>
        <dbReference type="ARBA" id="ARBA00022857"/>
    </source>
</evidence>
<dbReference type="CDD" id="cd04881">
    <property type="entry name" value="ACT_HSDH-Hom"/>
    <property type="match status" value="1"/>
</dbReference>
<evidence type="ECO:0000256" key="3">
    <source>
        <dbReference type="ARBA" id="ARBA00006753"/>
    </source>
</evidence>
<evidence type="ECO:0000256" key="5">
    <source>
        <dbReference type="ARBA" id="ARBA00013376"/>
    </source>
</evidence>
<dbReference type="InterPro" id="IPR002912">
    <property type="entry name" value="ACT_dom"/>
</dbReference>
<dbReference type="EC" id="1.1.1.3" evidence="4"/>
<evidence type="ECO:0000256" key="9">
    <source>
        <dbReference type="ARBA" id="ARBA00023002"/>
    </source>
</evidence>
<dbReference type="PIRSF" id="PIRSF000098">
    <property type="entry name" value="Homoser_dehydrog"/>
    <property type="match status" value="1"/>
</dbReference>
<dbReference type="SUPFAM" id="SSF55021">
    <property type="entry name" value="ACT-like"/>
    <property type="match status" value="1"/>
</dbReference>
<evidence type="ECO:0000256" key="10">
    <source>
        <dbReference type="ARBA" id="ARBA00023167"/>
    </source>
</evidence>
<dbReference type="InterPro" id="IPR045865">
    <property type="entry name" value="ACT-like_dom_sf"/>
</dbReference>
<dbReference type="InterPro" id="IPR036291">
    <property type="entry name" value="NAD(P)-bd_dom_sf"/>
</dbReference>
<dbReference type="InterPro" id="IPR001342">
    <property type="entry name" value="HDH_cat"/>
</dbReference>
<dbReference type="Proteomes" id="UP001312908">
    <property type="component" value="Unassembled WGS sequence"/>
</dbReference>
<protein>
    <recommendedName>
        <fullName evidence="5">Homoserine dehydrogenase</fullName>
        <ecNumber evidence="4">1.1.1.3</ecNumber>
    </recommendedName>
</protein>
<feature type="domain" description="ACT" evidence="12">
    <location>
        <begin position="387"/>
        <end position="471"/>
    </location>
</feature>
<dbReference type="SUPFAM" id="SSF55347">
    <property type="entry name" value="Glyceraldehyde-3-phosphate dehydrogenase-like, C-terminal domain"/>
    <property type="match status" value="1"/>
</dbReference>
<name>A0ABU7U0F5_9PROT</name>
<keyword evidence="10" id="KW-0486">Methionine biosynthesis</keyword>
<comment type="similarity">
    <text evidence="3 11">Belongs to the homoserine dehydrogenase family.</text>
</comment>
<evidence type="ECO:0000256" key="7">
    <source>
        <dbReference type="ARBA" id="ARBA00022697"/>
    </source>
</evidence>
<keyword evidence="7" id="KW-0791">Threonine biosynthesis</keyword>
<evidence type="ECO:0000313" key="13">
    <source>
        <dbReference type="EMBL" id="MEE8658173.1"/>
    </source>
</evidence>
<evidence type="ECO:0000256" key="4">
    <source>
        <dbReference type="ARBA" id="ARBA00013213"/>
    </source>
</evidence>
<evidence type="ECO:0000256" key="2">
    <source>
        <dbReference type="ARBA" id="ARBA00005062"/>
    </source>
</evidence>
<reference evidence="13 14" key="1">
    <citation type="submission" date="2023-10" db="EMBL/GenBank/DDBJ databases">
        <title>Sorlinia euscelidii gen. nov., sp. nov., an acetic acid bacteria isolated from the gut of Euscelidius variegatus emitter.</title>
        <authorList>
            <person name="Michoud G."/>
            <person name="Marasco R."/>
            <person name="Seferji K."/>
            <person name="Gonella E."/>
            <person name="Garuglieri E."/>
            <person name="Alma A."/>
            <person name="Mapelli F."/>
            <person name="Borin S."/>
            <person name="Daffonchio D."/>
            <person name="Crotti E."/>
        </authorList>
    </citation>
    <scope>NUCLEOTIDE SEQUENCE [LARGE SCALE GENOMIC DNA]</scope>
    <source>
        <strain evidence="13 14">EV16P</strain>
    </source>
</reference>
<gene>
    <name evidence="13" type="ORF">DOFOFD_04020</name>
</gene>
<evidence type="ECO:0000256" key="6">
    <source>
        <dbReference type="ARBA" id="ARBA00022605"/>
    </source>
</evidence>
<sequence length="477" mass="50238">MLVTGVCQVLVNHRGRTAHMLDVPSLSGKRAKSVSNGKKELRLAIAGLGTVGAGVVSLLQENADLLAARAGRAIRIVAVSARDRKRDRGVKLEGFTWYDDPVSLATAPGIDVVLELIGGAEGAARALVEASLTQGRDVVTANKALIAIHGAHLSRLAATHGAALLFEASVAGGIPAIKLVREGLAADQMEEIGGILNGTCNYILTKMGDSGEDFSEVLASAQKLGYAEADPSTDVDGWDAAHKLAILAGLAFGQPVSFSSIRVEGIRHVASYDHQFAREMGYRIKLLGMARRLDKSGAIEAWMRPCMVPRHAPIANVNGVFNAVRTQGRFSGPMLIEGRGAGAGPTASAVMADVMDLARGTALPVWGTAPQPERACAPISALSGAYYLRLLVRDKPGVMAGIASALRDEHVSMRAMSQHSFVTHDNDAPLSASAPEPVAPLAIITHQTKESAMKNVVARLSDMHEVLNDPVLMKIES</sequence>
<dbReference type="Gene3D" id="3.40.50.720">
    <property type="entry name" value="NAD(P)-binding Rossmann-like Domain"/>
    <property type="match status" value="1"/>
</dbReference>
<comment type="pathway">
    <text evidence="1">Amino-acid biosynthesis; L-threonine biosynthesis; L-threonine from L-aspartate: step 3/5.</text>
</comment>
<evidence type="ECO:0000313" key="14">
    <source>
        <dbReference type="Proteomes" id="UP001312908"/>
    </source>
</evidence>
<dbReference type="Gene3D" id="3.30.360.10">
    <property type="entry name" value="Dihydrodipicolinate Reductase, domain 2"/>
    <property type="match status" value="1"/>
</dbReference>
<evidence type="ECO:0000259" key="12">
    <source>
        <dbReference type="PROSITE" id="PS51671"/>
    </source>
</evidence>
<dbReference type="PANTHER" id="PTHR43331:SF1">
    <property type="entry name" value="HOMOSERINE DEHYDROGENASE"/>
    <property type="match status" value="1"/>
</dbReference>
<dbReference type="Pfam" id="PF03447">
    <property type="entry name" value="NAD_binding_3"/>
    <property type="match status" value="1"/>
</dbReference>
<evidence type="ECO:0000256" key="1">
    <source>
        <dbReference type="ARBA" id="ARBA00005056"/>
    </source>
</evidence>
<accession>A0ABU7U0F5</accession>
<dbReference type="InterPro" id="IPR005106">
    <property type="entry name" value="Asp/hSer_DH_NAD-bd"/>
</dbReference>
<dbReference type="SUPFAM" id="SSF51735">
    <property type="entry name" value="NAD(P)-binding Rossmann-fold domains"/>
    <property type="match status" value="1"/>
</dbReference>
<dbReference type="PROSITE" id="PS51671">
    <property type="entry name" value="ACT"/>
    <property type="match status" value="1"/>
</dbReference>
<dbReference type="Pfam" id="PF00742">
    <property type="entry name" value="Homoserine_dh"/>
    <property type="match status" value="1"/>
</dbReference>
<dbReference type="InterPro" id="IPR019811">
    <property type="entry name" value="HDH_CS"/>
</dbReference>
<comment type="caution">
    <text evidence="13">The sequence shown here is derived from an EMBL/GenBank/DDBJ whole genome shotgun (WGS) entry which is preliminary data.</text>
</comment>